<dbReference type="PANTHER" id="PTHR22926">
    <property type="entry name" value="PHOSPHO-N-ACETYLMURAMOYL-PENTAPEPTIDE-TRANSFERASE"/>
    <property type="match status" value="1"/>
</dbReference>
<evidence type="ECO:0000256" key="5">
    <source>
        <dbReference type="ARBA" id="ARBA00022679"/>
    </source>
</evidence>
<dbReference type="EMBL" id="BBMS01000003">
    <property type="protein sequence ID" value="GAL24207.1"/>
    <property type="molecule type" value="Genomic_DNA"/>
</dbReference>
<reference evidence="14" key="2">
    <citation type="submission" date="2014-09" db="EMBL/GenBank/DDBJ databases">
        <authorList>
            <consortium name="NBRP consortium"/>
            <person name="Sawabe T."/>
            <person name="Meirelles P."/>
            <person name="Nakanishi M."/>
            <person name="Sayaka M."/>
            <person name="Hattori M."/>
            <person name="Ohkuma M."/>
        </authorList>
    </citation>
    <scope>NUCLEOTIDE SEQUENCE [LARGE SCALE GENOMIC DNA]</scope>
    <source>
        <strain evidence="14">JCM 19239</strain>
    </source>
</reference>
<evidence type="ECO:0000256" key="1">
    <source>
        <dbReference type="ARBA" id="ARBA00004651"/>
    </source>
</evidence>
<comment type="cofactor">
    <cofactor evidence="12">
        <name>Mn(2+)</name>
        <dbReference type="ChEBI" id="CHEBI:29035"/>
    </cofactor>
</comment>
<reference evidence="14" key="1">
    <citation type="submission" date="2014-09" db="EMBL/GenBank/DDBJ databases">
        <title>Vibrio variabilis JCM 19239. (C206) whole genome shotgun sequence.</title>
        <authorList>
            <person name="Sawabe T."/>
            <person name="Meirelles P."/>
            <person name="Nakanishi M."/>
            <person name="Sayaka M."/>
            <person name="Hattori M."/>
            <person name="Ohkuma M."/>
        </authorList>
    </citation>
    <scope>NUCLEOTIDE SEQUENCE [LARGE SCALE GENOMIC DNA]</scope>
    <source>
        <strain evidence="14">JCM 19239</strain>
    </source>
</reference>
<evidence type="ECO:0000256" key="10">
    <source>
        <dbReference type="ARBA" id="ARBA00023136"/>
    </source>
</evidence>
<feature type="transmembrane region" description="Helical" evidence="12">
    <location>
        <begin position="296"/>
        <end position="315"/>
    </location>
</feature>
<proteinExistence type="inferred from homology"/>
<evidence type="ECO:0000256" key="11">
    <source>
        <dbReference type="ARBA" id="ARBA00023211"/>
    </source>
</evidence>
<keyword evidence="4 12" id="KW-0328">Glycosyltransferase</keyword>
<keyword evidence="2 12" id="KW-1003">Cell membrane</keyword>
<keyword evidence="3 12" id="KW-0997">Cell inner membrane</keyword>
<dbReference type="PANTHER" id="PTHR22926:SF3">
    <property type="entry name" value="UNDECAPRENYL-PHOSPHATE ALPHA-N-ACETYLGLUCOSAMINYL 1-PHOSPHATE TRANSFERASE"/>
    <property type="match status" value="1"/>
</dbReference>
<feature type="transmembrane region" description="Helical" evidence="12">
    <location>
        <begin position="128"/>
        <end position="149"/>
    </location>
</feature>
<evidence type="ECO:0000256" key="3">
    <source>
        <dbReference type="ARBA" id="ARBA00022519"/>
    </source>
</evidence>
<keyword evidence="6 12" id="KW-0812">Transmembrane</keyword>
<protein>
    <recommendedName>
        <fullName evidence="12">Undecaprenyl-phosphate alpha-N-acetylglucosaminyl 1-phosphate transferase</fullName>
        <ecNumber evidence="12">2.7.8.33</ecNumber>
    </recommendedName>
    <alternativeName>
        <fullName evidence="12">UDP-GlcNAc:undecaprenyl-phosphate GlcNAc-1-phosphate transferase</fullName>
    </alternativeName>
    <alternativeName>
        <fullName evidence="12">Undecaprenyl-phosphate GlcNAc-1-phosphate transferase</fullName>
    </alternativeName>
</protein>
<keyword evidence="5 12" id="KW-0808">Transferase</keyword>
<comment type="similarity">
    <text evidence="12">Belongs to the glycosyltransferase 4 family. WecA subfamily.</text>
</comment>
<comment type="caution">
    <text evidence="13">The sequence shown here is derived from an EMBL/GenBank/DDBJ whole genome shotgun (WGS) entry which is preliminary data.</text>
</comment>
<feature type="transmembrane region" description="Helical" evidence="12">
    <location>
        <begin position="321"/>
        <end position="342"/>
    </location>
</feature>
<evidence type="ECO:0000256" key="8">
    <source>
        <dbReference type="ARBA" id="ARBA00022985"/>
    </source>
</evidence>
<sequence length="355" mass="39791">MLTTTAGVLMVSTLSLLSMRKAALHYGFVDTPCARKRHNGEIPLVGGVSLFITIVFLCMAEPELIPFQRDYLISGLVLVFVGMLDDKIDIKASHRLVIMGMLAFWLAATEGHSIDNLGDLTGSGRVDIYDFRVIFTAIALIGCITAFNMVDGADGLLSTLASITFGGLAVIFYMCDAISIMYFCLLFILAMLPYALCNLDVIPRKSLRVFMGDSGSFFIGFTVIWLMIIATQKATPLTTEPMMRPVTALWLIAVPLMDMAMVMLRRLKNKTSPFAADRLHLHHICTRLRLTRYQTLAVIGAIASLHAMVGLLGEYYQIKEWVMLALFLMSFSLYMLSVSYIWKLTRYLRKRYNIR</sequence>
<comment type="function">
    <text evidence="12">Catalyzes the transfer of the GlcNAc-1-phosphate moiety from UDP-GlcNAc onto the carrier lipid undecaprenyl phosphate (C55-P), yielding GlcNAc-pyrophosphoryl-undecaprenyl (GlcNAc-PP-C55).</text>
</comment>
<dbReference type="HAMAP" id="MF_02030">
    <property type="entry name" value="WecA_Gammaproteo"/>
    <property type="match status" value="1"/>
</dbReference>
<keyword evidence="11 12" id="KW-0464">Manganese</keyword>
<comment type="caution">
    <text evidence="12">Lacks conserved residue(s) required for the propagation of feature annotation.</text>
</comment>
<evidence type="ECO:0000256" key="2">
    <source>
        <dbReference type="ARBA" id="ARBA00022475"/>
    </source>
</evidence>
<organism evidence="13 14">
    <name type="scientific">Vibrio variabilis</name>
    <dbReference type="NCBI Taxonomy" id="990271"/>
    <lineage>
        <taxon>Bacteria</taxon>
        <taxon>Pseudomonadati</taxon>
        <taxon>Pseudomonadota</taxon>
        <taxon>Gammaproteobacteria</taxon>
        <taxon>Vibrionales</taxon>
        <taxon>Vibrionaceae</taxon>
        <taxon>Vibrio</taxon>
    </lineage>
</organism>
<feature type="transmembrane region" description="Helical" evidence="12">
    <location>
        <begin position="42"/>
        <end position="60"/>
    </location>
</feature>
<dbReference type="CDD" id="cd06853">
    <property type="entry name" value="GT_WecA_like"/>
    <property type="match status" value="1"/>
</dbReference>
<dbReference type="Proteomes" id="UP000029223">
    <property type="component" value="Unassembled WGS sequence"/>
</dbReference>
<comment type="cofactor">
    <cofactor evidence="12">
        <name>Mg(2+)</name>
        <dbReference type="ChEBI" id="CHEBI:18420"/>
    </cofactor>
</comment>
<keyword evidence="7 12" id="KW-0460">Magnesium</keyword>
<evidence type="ECO:0000256" key="9">
    <source>
        <dbReference type="ARBA" id="ARBA00022989"/>
    </source>
</evidence>
<comment type="subcellular location">
    <subcellularLocation>
        <location evidence="12">Cell inner membrane</location>
        <topology evidence="12">Multi-pass membrane protein</topology>
    </subcellularLocation>
    <subcellularLocation>
        <location evidence="1">Cell membrane</location>
        <topology evidence="1">Multi-pass membrane protein</topology>
    </subcellularLocation>
</comment>
<keyword evidence="9 12" id="KW-1133">Transmembrane helix</keyword>
<comment type="pathway">
    <text evidence="12">Bacterial outer membrane biogenesis; LPS O-antigen biosynthesis.</text>
</comment>
<feature type="transmembrane region" description="Helical" evidence="12">
    <location>
        <begin position="242"/>
        <end position="264"/>
    </location>
</feature>
<keyword evidence="8 12" id="KW-0448">Lipopolysaccharide biosynthesis</keyword>
<dbReference type="NCBIfam" id="TIGR02380">
    <property type="entry name" value="ECA_wecA"/>
    <property type="match status" value="1"/>
</dbReference>
<keyword evidence="10 12" id="KW-0472">Membrane</keyword>
<evidence type="ECO:0000256" key="4">
    <source>
        <dbReference type="ARBA" id="ARBA00022676"/>
    </source>
</evidence>
<dbReference type="EC" id="2.7.8.33" evidence="12"/>
<dbReference type="InterPro" id="IPR000715">
    <property type="entry name" value="Glycosyl_transferase_4"/>
</dbReference>
<accession>A0ABQ0J5Y6</accession>
<evidence type="ECO:0000313" key="13">
    <source>
        <dbReference type="EMBL" id="GAL24207.1"/>
    </source>
</evidence>
<name>A0ABQ0J5Y6_9VIBR</name>
<keyword evidence="14" id="KW-1185">Reference proteome</keyword>
<evidence type="ECO:0000256" key="12">
    <source>
        <dbReference type="HAMAP-Rule" id="MF_02030"/>
    </source>
</evidence>
<dbReference type="Pfam" id="PF00953">
    <property type="entry name" value="Glycos_transf_4"/>
    <property type="match status" value="1"/>
</dbReference>
<feature type="transmembrane region" description="Helical" evidence="12">
    <location>
        <begin position="209"/>
        <end position="230"/>
    </location>
</feature>
<dbReference type="GO" id="GO:0016740">
    <property type="term" value="F:transferase activity"/>
    <property type="evidence" value="ECO:0007669"/>
    <property type="project" value="UniProtKB-KW"/>
</dbReference>
<feature type="transmembrane region" description="Helical" evidence="12">
    <location>
        <begin position="92"/>
        <end position="108"/>
    </location>
</feature>
<evidence type="ECO:0000256" key="7">
    <source>
        <dbReference type="ARBA" id="ARBA00022842"/>
    </source>
</evidence>
<feature type="transmembrane region" description="Helical" evidence="12">
    <location>
        <begin position="180"/>
        <end position="197"/>
    </location>
</feature>
<gene>
    <name evidence="12" type="primary">wecA</name>
    <name evidence="13" type="ORF">JCM19239_3910</name>
</gene>
<dbReference type="InterPro" id="IPR012750">
    <property type="entry name" value="ECA_WecA-rel"/>
</dbReference>
<comment type="catalytic activity">
    <reaction evidence="12">
        <text>di-trans,octa-cis-undecaprenyl phosphate + UDP-N-acetyl-alpha-D-glucosamine = N-acetyl-alpha-D-glucosaminyl-di-trans,octa-cis-undecaprenyl diphosphate + UMP</text>
        <dbReference type="Rhea" id="RHEA:28090"/>
        <dbReference type="ChEBI" id="CHEBI:57705"/>
        <dbReference type="ChEBI" id="CHEBI:57865"/>
        <dbReference type="ChEBI" id="CHEBI:60392"/>
        <dbReference type="ChEBI" id="CHEBI:62959"/>
        <dbReference type="EC" id="2.7.8.33"/>
    </reaction>
</comment>
<feature type="transmembrane region" description="Helical" evidence="12">
    <location>
        <begin position="156"/>
        <end position="174"/>
    </location>
</feature>
<evidence type="ECO:0000256" key="6">
    <source>
        <dbReference type="ARBA" id="ARBA00022692"/>
    </source>
</evidence>
<evidence type="ECO:0000313" key="14">
    <source>
        <dbReference type="Proteomes" id="UP000029223"/>
    </source>
</evidence>